<dbReference type="GO" id="GO:0020037">
    <property type="term" value="F:heme binding"/>
    <property type="evidence" value="ECO:0007669"/>
    <property type="project" value="InterPro"/>
</dbReference>
<evidence type="ECO:0000313" key="4">
    <source>
        <dbReference type="Proteomes" id="UP001372338"/>
    </source>
</evidence>
<evidence type="ECO:0000313" key="3">
    <source>
        <dbReference type="EMBL" id="KAK7274198.1"/>
    </source>
</evidence>
<keyword evidence="2" id="KW-0472">Membrane</keyword>
<dbReference type="PANTHER" id="PTHR33018">
    <property type="entry name" value="OS10G0338966 PROTEIN-RELATED"/>
    <property type="match status" value="1"/>
</dbReference>
<name>A0AAN9FJV1_CROPI</name>
<evidence type="ECO:0000256" key="1">
    <source>
        <dbReference type="SAM" id="MobiDB-lite"/>
    </source>
</evidence>
<dbReference type="Gene3D" id="1.10.630.10">
    <property type="entry name" value="Cytochrome P450"/>
    <property type="match status" value="1"/>
</dbReference>
<gene>
    <name evidence="3" type="ORF">RIF29_15278</name>
</gene>
<dbReference type="GO" id="GO:0004497">
    <property type="term" value="F:monooxygenase activity"/>
    <property type="evidence" value="ECO:0007669"/>
    <property type="project" value="InterPro"/>
</dbReference>
<accession>A0AAN9FJV1</accession>
<dbReference type="Proteomes" id="UP001372338">
    <property type="component" value="Unassembled WGS sequence"/>
</dbReference>
<proteinExistence type="predicted"/>
<comment type="caution">
    <text evidence="3">The sequence shown here is derived from an EMBL/GenBank/DDBJ whole genome shotgun (WGS) entry which is preliminary data.</text>
</comment>
<dbReference type="PANTHER" id="PTHR33018:SF34">
    <property type="entry name" value="OS02G0472350 PROTEIN"/>
    <property type="match status" value="1"/>
</dbReference>
<dbReference type="GO" id="GO:0016705">
    <property type="term" value="F:oxidoreductase activity, acting on paired donors, with incorporation or reduction of molecular oxygen"/>
    <property type="evidence" value="ECO:0007669"/>
    <property type="project" value="InterPro"/>
</dbReference>
<keyword evidence="4" id="KW-1185">Reference proteome</keyword>
<dbReference type="Pfam" id="PF00067">
    <property type="entry name" value="p450"/>
    <property type="match status" value="1"/>
</dbReference>
<dbReference type="InterPro" id="IPR001128">
    <property type="entry name" value="Cyt_P450"/>
</dbReference>
<dbReference type="EMBL" id="JAYWIO010000003">
    <property type="protein sequence ID" value="KAK7274198.1"/>
    <property type="molecule type" value="Genomic_DNA"/>
</dbReference>
<dbReference type="AlphaFoldDB" id="A0AAN9FJV1"/>
<keyword evidence="2" id="KW-1133">Transmembrane helix</keyword>
<dbReference type="InterPro" id="IPR036396">
    <property type="entry name" value="Cyt_P450_sf"/>
</dbReference>
<keyword evidence="2" id="KW-0812">Transmembrane</keyword>
<reference evidence="3 4" key="1">
    <citation type="submission" date="2024-01" db="EMBL/GenBank/DDBJ databases">
        <title>The genomes of 5 underutilized Papilionoideae crops provide insights into root nodulation and disease resistanc.</title>
        <authorList>
            <person name="Yuan L."/>
        </authorList>
    </citation>
    <scope>NUCLEOTIDE SEQUENCE [LARGE SCALE GENOMIC DNA]</scope>
    <source>
        <strain evidence="3">ZHUSHIDOU_FW_LH</strain>
        <tissue evidence="3">Leaf</tissue>
    </source>
</reference>
<dbReference type="SUPFAM" id="SSF48264">
    <property type="entry name" value="Cytochrome P450"/>
    <property type="match status" value="1"/>
</dbReference>
<organism evidence="3 4">
    <name type="scientific">Crotalaria pallida</name>
    <name type="common">Smooth rattlebox</name>
    <name type="synonym">Crotalaria striata</name>
    <dbReference type="NCBI Taxonomy" id="3830"/>
    <lineage>
        <taxon>Eukaryota</taxon>
        <taxon>Viridiplantae</taxon>
        <taxon>Streptophyta</taxon>
        <taxon>Embryophyta</taxon>
        <taxon>Tracheophyta</taxon>
        <taxon>Spermatophyta</taxon>
        <taxon>Magnoliopsida</taxon>
        <taxon>eudicotyledons</taxon>
        <taxon>Gunneridae</taxon>
        <taxon>Pentapetalae</taxon>
        <taxon>rosids</taxon>
        <taxon>fabids</taxon>
        <taxon>Fabales</taxon>
        <taxon>Fabaceae</taxon>
        <taxon>Papilionoideae</taxon>
        <taxon>50 kb inversion clade</taxon>
        <taxon>genistoids sensu lato</taxon>
        <taxon>core genistoids</taxon>
        <taxon>Crotalarieae</taxon>
        <taxon>Crotalaria</taxon>
    </lineage>
</organism>
<protein>
    <recommendedName>
        <fullName evidence="5">Cytochrome P450</fullName>
    </recommendedName>
</protein>
<sequence length="588" mass="66797">MGWSYLGETLKLYTENPNSFFSDRQKWYGDIFKTHVLGCPCVMISSRKAARTVLVTQEHLFKPTYPPSKEKLIGPEALFFHQGAYHSMLKKLVQASFLPSNIRNSVHVVEQIVLKLLPSWTNRTINTLQEMKRARKLLNETIKMLIHRRKESRNFDGGLLGVLMRARGKKAAIIKCLFFVAVLSVSSLLRCPLTALKNVLESLIGTLLNILGKTKDGLNARLDMLVMGIREQLDPQSRGQRTYLPPACHTLSKVEKQSFCECLYSVKVPQGHCSNVKKLVSREDLKLMGLKSHDCHVLMQQLLAVAIRGILPENVRHAITRLCFFFNDICSKVIDPEKLDELENDAAVILCQLEMHMDDSLSNPAPSQDEPVSSSSKRVRGPTRLHRVAKRRAANRRISIPFDPESGRARGPDRAEFNSWCAMEGRTKASILICDWRQVPKNVKNLIWQSIKCTYEVPDDDFIKKKCLQVARDGWKAFKMRLADDYIYGDKKHLSPLDEFDFLEQPVWEKFYEIRTSPDFEVLGYYGGVSFLLMLLYYVFVSALVLSESYSAPLINCGHAPVCSRSTLFAATDAQTGFISQDCRPANP</sequence>
<evidence type="ECO:0008006" key="5">
    <source>
        <dbReference type="Google" id="ProtNLM"/>
    </source>
</evidence>
<feature type="transmembrane region" description="Helical" evidence="2">
    <location>
        <begin position="523"/>
        <end position="546"/>
    </location>
</feature>
<dbReference type="GO" id="GO:0005506">
    <property type="term" value="F:iron ion binding"/>
    <property type="evidence" value="ECO:0007669"/>
    <property type="project" value="InterPro"/>
</dbReference>
<evidence type="ECO:0000256" key="2">
    <source>
        <dbReference type="SAM" id="Phobius"/>
    </source>
</evidence>
<feature type="region of interest" description="Disordered" evidence="1">
    <location>
        <begin position="360"/>
        <end position="385"/>
    </location>
</feature>
<feature type="compositionally biased region" description="Polar residues" evidence="1">
    <location>
        <begin position="360"/>
        <end position="376"/>
    </location>
</feature>